<protein>
    <submittedName>
        <fullName evidence="2">Tyrosine-specific transport protein isoform X2</fullName>
    </submittedName>
</protein>
<proteinExistence type="predicted"/>
<feature type="transmembrane region" description="Helical" evidence="1">
    <location>
        <begin position="14"/>
        <end position="35"/>
    </location>
</feature>
<dbReference type="AlphaFoldDB" id="A0A2P2M7U3"/>
<organism evidence="2">
    <name type="scientific">Rhizophora mucronata</name>
    <name type="common">Asiatic mangrove</name>
    <dbReference type="NCBI Taxonomy" id="61149"/>
    <lineage>
        <taxon>Eukaryota</taxon>
        <taxon>Viridiplantae</taxon>
        <taxon>Streptophyta</taxon>
        <taxon>Embryophyta</taxon>
        <taxon>Tracheophyta</taxon>
        <taxon>Spermatophyta</taxon>
        <taxon>Magnoliopsida</taxon>
        <taxon>eudicotyledons</taxon>
        <taxon>Gunneridae</taxon>
        <taxon>Pentapetalae</taxon>
        <taxon>rosids</taxon>
        <taxon>fabids</taxon>
        <taxon>Malpighiales</taxon>
        <taxon>Rhizophoraceae</taxon>
        <taxon>Rhizophora</taxon>
    </lineage>
</organism>
<dbReference type="EMBL" id="GGEC01045818">
    <property type="protein sequence ID" value="MBX26302.1"/>
    <property type="molecule type" value="Transcribed_RNA"/>
</dbReference>
<accession>A0A2P2M7U3</accession>
<reference evidence="2" key="1">
    <citation type="submission" date="2018-02" db="EMBL/GenBank/DDBJ databases">
        <title>Rhizophora mucronata_Transcriptome.</title>
        <authorList>
            <person name="Meera S.P."/>
            <person name="Sreeshan A."/>
            <person name="Augustine A."/>
        </authorList>
    </citation>
    <scope>NUCLEOTIDE SEQUENCE</scope>
    <source>
        <tissue evidence="2">Leaf</tissue>
    </source>
</reference>
<name>A0A2P2M7U3_RHIMU</name>
<sequence>MKASWSKPTKAEPLLVLVAAAMLNKWSSFTGLILIR</sequence>
<keyword evidence="1" id="KW-0472">Membrane</keyword>
<keyword evidence="1" id="KW-1133">Transmembrane helix</keyword>
<evidence type="ECO:0000256" key="1">
    <source>
        <dbReference type="SAM" id="Phobius"/>
    </source>
</evidence>
<evidence type="ECO:0000313" key="2">
    <source>
        <dbReference type="EMBL" id="MBX26302.1"/>
    </source>
</evidence>
<keyword evidence="1" id="KW-0812">Transmembrane</keyword>